<evidence type="ECO:0000313" key="3">
    <source>
        <dbReference type="Proteomes" id="UP000800303"/>
    </source>
</evidence>
<comment type="caution">
    <text evidence="2">The sequence shown here is derived from an EMBL/GenBank/DDBJ whole genome shotgun (WGS) entry which is preliminary data.</text>
</comment>
<feature type="signal peptide" evidence="1">
    <location>
        <begin position="1"/>
        <end position="27"/>
    </location>
</feature>
<gene>
    <name evidence="2" type="ORF">GYN08_18900</name>
</gene>
<proteinExistence type="predicted"/>
<keyword evidence="3" id="KW-1185">Reference proteome</keyword>
<organism evidence="2 3">
    <name type="scientific">Saccharibacillus alkalitolerans</name>
    <dbReference type="NCBI Taxonomy" id="2705290"/>
    <lineage>
        <taxon>Bacteria</taxon>
        <taxon>Bacillati</taxon>
        <taxon>Bacillota</taxon>
        <taxon>Bacilli</taxon>
        <taxon>Bacillales</taxon>
        <taxon>Paenibacillaceae</taxon>
        <taxon>Saccharibacillus</taxon>
    </lineage>
</organism>
<protein>
    <recommendedName>
        <fullName evidence="4">DUF4179 domain-containing protein</fullName>
    </recommendedName>
</protein>
<evidence type="ECO:0008006" key="4">
    <source>
        <dbReference type="Google" id="ProtNLM"/>
    </source>
</evidence>
<accession>A0ABX0F8S1</accession>
<dbReference type="RefSeq" id="WP_166277602.1">
    <property type="nucleotide sequence ID" value="NZ_JAAFGS010000008.1"/>
</dbReference>
<dbReference type="Proteomes" id="UP000800303">
    <property type="component" value="Unassembled WGS sequence"/>
</dbReference>
<dbReference type="EMBL" id="JAAFGS010000008">
    <property type="protein sequence ID" value="NGZ77362.1"/>
    <property type="molecule type" value="Genomic_DNA"/>
</dbReference>
<evidence type="ECO:0000313" key="2">
    <source>
        <dbReference type="EMBL" id="NGZ77362.1"/>
    </source>
</evidence>
<keyword evidence="1" id="KW-0732">Signal</keyword>
<feature type="chain" id="PRO_5046521320" description="DUF4179 domain-containing protein" evidence="1">
    <location>
        <begin position="28"/>
        <end position="440"/>
    </location>
</feature>
<reference evidence="2 3" key="1">
    <citation type="submission" date="2020-01" db="EMBL/GenBank/DDBJ databases">
        <title>Polyphasic characterisation and genomic insights into a novel alkali tolerant bacterium VR-M41.</title>
        <authorList>
            <person name="Vemuluri V.R."/>
        </authorList>
    </citation>
    <scope>NUCLEOTIDE SEQUENCE [LARGE SCALE GENOMIC DNA]</scope>
    <source>
        <strain evidence="2 3">VR-M41</strain>
    </source>
</reference>
<evidence type="ECO:0000256" key="1">
    <source>
        <dbReference type="SAM" id="SignalP"/>
    </source>
</evidence>
<sequence>MRKRLQTAKRFAGAGTAAVLASSMLFAAPGAFAASAQSVPAVSASEKAPVAKDTGAFENFRKAIGQDDAVLTAALDKGSVEALNDSVSGSGYTLNVKGAIRDSRSLTLLYELSGDNADKAALSRISLKEGGRELVKSQGLSNSTVIGGKVYGYASFRLAESDGTLGTFSVTAPVYSRTPNPGYDPTSKLLTTLKLDVQTDPTKFGQHESSLKTGQTITLDGQKLNVTEAYSTPLRTYVTLTADKSNSKEIFRLYGVKLTLGKDGVEQTARPQLGVSYNDGSDYIFEFPNEALLTEPDSVVFHADGIEALDKDQLKAKLDTKKGTVDAPAIPDLKVKVEDASKDVSKATFTYKVDPALYEDPQDLASQLVLGTEFTDASGKKHKTVEAPDGSGFGYSYSYGDSEEGIVTVYFKKGSYPQPLTFDIYMYPNLIPDAQNLDLK</sequence>
<name>A0ABX0F8S1_9BACL</name>